<gene>
    <name evidence="1" type="ORF">B0J12DRAFT_582528</name>
</gene>
<evidence type="ECO:0000313" key="1">
    <source>
        <dbReference type="EMBL" id="KAH7033938.1"/>
    </source>
</evidence>
<sequence>MSRAASNAWISLSNERNDWFVVDHGALMQCKPSCGRSQYPRTVLFVGHEAKTRALRAIFPFNNHNRRKRDSFTNLVCDALTSESETPILFSELNLVRPPNSKVGFPDGCKKYRLQWVDEAEQRMTADEVYDTLIAQVILPFYDVVCLFADDFRNHEHVALHVTRWAQKACPSTVHSKPRFVIFSSSPFNLDQLPAHLSLFSHVRANIELQSKELSYTAQYLRLRDTVLTELDKMQETKSDNRLQFELRHMAALVDKSLEHFSFGAPFDPARAAKEFNPVEEEFSSHLAEVIRVQGIQSEVTEVMVVKLIASAIMLDAYPFGTHSGLIVLLLFLGRKTTNFCISTFDILARRIFSRRLEHRRTMSSRIANLFAFCLRDSIHDVEQLKDCLQETYGTTKKLFGSRDSPLSGAKVAVTATTVRSSSLCIFSNYNGLGKRKDDCAWTDRTQVTTTSGLWRLRKKSPFATRLKRLRQHLRKCFTVPFGPKSSRKLTGLRIFPMKYIDGIGCHVQDGGVGKHNNPVSTAFSEVRMIWDTGVDVLLSIGTGYVPENNALTDSRRRILDTSIPRCFRSWESSRNGQRIWDDFCRHLGHEERESYFRINVPLDRAPDLDAVESMPEIRAAGVRFLEGVDIQSIRRSLLSSAFFFELDELPVAQGATLECRGSIRCRSPNSRALIEGLISDFPYALFQNQSHETLAFVRDAVRCQECRLYRIGVKFRVESLDQAVVLRLKFNDQFSSKVSGFPNSMSWFAGRQGLYSPFGRADHQPSLRDCDCSTNKTYQRKRRASTQLAALWRNPHWGS</sequence>
<name>A0ABQ8FXM0_9PEZI</name>
<keyword evidence="2" id="KW-1185">Reference proteome</keyword>
<dbReference type="EMBL" id="JAGTJR010000039">
    <property type="protein sequence ID" value="KAH7033938.1"/>
    <property type="molecule type" value="Genomic_DNA"/>
</dbReference>
<evidence type="ECO:0000313" key="2">
    <source>
        <dbReference type="Proteomes" id="UP000774617"/>
    </source>
</evidence>
<dbReference type="PANTHER" id="PTHR24185:SF8">
    <property type="entry name" value="PNPLA DOMAIN-CONTAINING PROTEIN"/>
    <property type="match status" value="1"/>
</dbReference>
<dbReference type="Proteomes" id="UP000774617">
    <property type="component" value="Unassembled WGS sequence"/>
</dbReference>
<dbReference type="PANTHER" id="PTHR24185">
    <property type="entry name" value="CALCIUM-INDEPENDENT PHOSPHOLIPASE A2-GAMMA"/>
    <property type="match status" value="1"/>
</dbReference>
<proteinExistence type="predicted"/>
<comment type="caution">
    <text evidence="1">The sequence shown here is derived from an EMBL/GenBank/DDBJ whole genome shotgun (WGS) entry which is preliminary data.</text>
</comment>
<reference evidence="1 2" key="1">
    <citation type="journal article" date="2021" name="Nat. Commun.">
        <title>Genetic determinants of endophytism in the Arabidopsis root mycobiome.</title>
        <authorList>
            <person name="Mesny F."/>
            <person name="Miyauchi S."/>
            <person name="Thiergart T."/>
            <person name="Pickel B."/>
            <person name="Atanasova L."/>
            <person name="Karlsson M."/>
            <person name="Huettel B."/>
            <person name="Barry K.W."/>
            <person name="Haridas S."/>
            <person name="Chen C."/>
            <person name="Bauer D."/>
            <person name="Andreopoulos W."/>
            <person name="Pangilinan J."/>
            <person name="LaButti K."/>
            <person name="Riley R."/>
            <person name="Lipzen A."/>
            <person name="Clum A."/>
            <person name="Drula E."/>
            <person name="Henrissat B."/>
            <person name="Kohler A."/>
            <person name="Grigoriev I.V."/>
            <person name="Martin F.M."/>
            <person name="Hacquard S."/>
        </authorList>
    </citation>
    <scope>NUCLEOTIDE SEQUENCE [LARGE SCALE GENOMIC DNA]</scope>
    <source>
        <strain evidence="1 2">MPI-SDFR-AT-0080</strain>
    </source>
</reference>
<dbReference type="SUPFAM" id="SSF52151">
    <property type="entry name" value="FabD/lysophospholipase-like"/>
    <property type="match status" value="1"/>
</dbReference>
<protein>
    <recommendedName>
        <fullName evidence="3">Patatin/Phospholipase A2-related protein</fullName>
    </recommendedName>
</protein>
<evidence type="ECO:0008006" key="3">
    <source>
        <dbReference type="Google" id="ProtNLM"/>
    </source>
</evidence>
<dbReference type="InterPro" id="IPR016035">
    <property type="entry name" value="Acyl_Trfase/lysoPLipase"/>
</dbReference>
<dbReference type="Gene3D" id="3.40.1090.10">
    <property type="entry name" value="Cytosolic phospholipase A2 catalytic domain"/>
    <property type="match status" value="1"/>
</dbReference>
<accession>A0ABQ8FXM0</accession>
<organism evidence="1 2">
    <name type="scientific">Macrophomina phaseolina</name>
    <dbReference type="NCBI Taxonomy" id="35725"/>
    <lineage>
        <taxon>Eukaryota</taxon>
        <taxon>Fungi</taxon>
        <taxon>Dikarya</taxon>
        <taxon>Ascomycota</taxon>
        <taxon>Pezizomycotina</taxon>
        <taxon>Dothideomycetes</taxon>
        <taxon>Dothideomycetes incertae sedis</taxon>
        <taxon>Botryosphaeriales</taxon>
        <taxon>Botryosphaeriaceae</taxon>
        <taxon>Macrophomina</taxon>
    </lineage>
</organism>